<evidence type="ECO:0000256" key="3">
    <source>
        <dbReference type="ARBA" id="ARBA00023163"/>
    </source>
</evidence>
<reference evidence="5 6" key="1">
    <citation type="submission" date="2024-05" db="EMBL/GenBank/DDBJ databases">
        <authorList>
            <person name="Venkateswaran K."/>
        </authorList>
    </citation>
    <scope>NUCLEOTIDE SEQUENCE [LARGE SCALE GENOMIC DNA]</scope>
    <source>
        <strain evidence="5 6">179-C4-2-HS</strain>
    </source>
</reference>
<dbReference type="PROSITE" id="PS50932">
    <property type="entry name" value="HTH_LACI_2"/>
    <property type="match status" value="1"/>
</dbReference>
<evidence type="ECO:0000313" key="5">
    <source>
        <dbReference type="EMBL" id="MFB3168397.1"/>
    </source>
</evidence>
<keyword evidence="6" id="KW-1185">Reference proteome</keyword>
<dbReference type="InterPro" id="IPR028082">
    <property type="entry name" value="Peripla_BP_I"/>
</dbReference>
<dbReference type="Proteomes" id="UP001241748">
    <property type="component" value="Unassembled WGS sequence"/>
</dbReference>
<dbReference type="PROSITE" id="PS00356">
    <property type="entry name" value="HTH_LACI_1"/>
    <property type="match status" value="1"/>
</dbReference>
<name>A0ABV4YUI9_9BACI</name>
<dbReference type="CDD" id="cd01392">
    <property type="entry name" value="HTH_LacI"/>
    <property type="match status" value="1"/>
</dbReference>
<accession>A0ABV4YUI9</accession>
<dbReference type="GO" id="GO:0003677">
    <property type="term" value="F:DNA binding"/>
    <property type="evidence" value="ECO:0007669"/>
    <property type="project" value="UniProtKB-KW"/>
</dbReference>
<dbReference type="InterPro" id="IPR046335">
    <property type="entry name" value="LacI/GalR-like_sensor"/>
</dbReference>
<dbReference type="PANTHER" id="PTHR30146:SF109">
    <property type="entry name" value="HTH-TYPE TRANSCRIPTIONAL REGULATOR GALS"/>
    <property type="match status" value="1"/>
</dbReference>
<comment type="caution">
    <text evidence="5">The sequence shown here is derived from an EMBL/GenBank/DDBJ whole genome shotgun (WGS) entry which is preliminary data.</text>
</comment>
<dbReference type="EMBL" id="JAROBZ020000001">
    <property type="protein sequence ID" value="MFB3168397.1"/>
    <property type="molecule type" value="Genomic_DNA"/>
</dbReference>
<dbReference type="SUPFAM" id="SSF53822">
    <property type="entry name" value="Periplasmic binding protein-like I"/>
    <property type="match status" value="1"/>
</dbReference>
<dbReference type="SMART" id="SM00354">
    <property type="entry name" value="HTH_LACI"/>
    <property type="match status" value="1"/>
</dbReference>
<dbReference type="InterPro" id="IPR000843">
    <property type="entry name" value="HTH_LacI"/>
</dbReference>
<dbReference type="Gene3D" id="1.10.260.40">
    <property type="entry name" value="lambda repressor-like DNA-binding domains"/>
    <property type="match status" value="1"/>
</dbReference>
<dbReference type="RefSeq" id="WP_306073035.1">
    <property type="nucleotide sequence ID" value="NZ_JAROBZ020000001.1"/>
</dbReference>
<dbReference type="SUPFAM" id="SSF47413">
    <property type="entry name" value="lambda repressor-like DNA-binding domains"/>
    <property type="match status" value="1"/>
</dbReference>
<dbReference type="CDD" id="cd06288">
    <property type="entry name" value="PBP1_sucrose_transcription_regulator"/>
    <property type="match status" value="1"/>
</dbReference>
<keyword evidence="2 5" id="KW-0238">DNA-binding</keyword>
<evidence type="ECO:0000313" key="6">
    <source>
        <dbReference type="Proteomes" id="UP001241748"/>
    </source>
</evidence>
<evidence type="ECO:0000256" key="2">
    <source>
        <dbReference type="ARBA" id="ARBA00023125"/>
    </source>
</evidence>
<dbReference type="Pfam" id="PF13377">
    <property type="entry name" value="Peripla_BP_3"/>
    <property type="match status" value="1"/>
</dbReference>
<protein>
    <submittedName>
        <fullName evidence="5">LacI family DNA-binding transcriptional regulator</fullName>
    </submittedName>
</protein>
<proteinExistence type="predicted"/>
<dbReference type="Pfam" id="PF00356">
    <property type="entry name" value="LacI"/>
    <property type="match status" value="1"/>
</dbReference>
<feature type="domain" description="HTH lacI-type" evidence="4">
    <location>
        <begin position="2"/>
        <end position="56"/>
    </location>
</feature>
<keyword evidence="1" id="KW-0805">Transcription regulation</keyword>
<dbReference type="InterPro" id="IPR010982">
    <property type="entry name" value="Lambda_DNA-bd_dom_sf"/>
</dbReference>
<keyword evidence="3" id="KW-0804">Transcription</keyword>
<gene>
    <name evidence="5" type="ORF">P5G62_014860</name>
</gene>
<dbReference type="PANTHER" id="PTHR30146">
    <property type="entry name" value="LACI-RELATED TRANSCRIPTIONAL REPRESSOR"/>
    <property type="match status" value="1"/>
</dbReference>
<evidence type="ECO:0000259" key="4">
    <source>
        <dbReference type="PROSITE" id="PS50932"/>
    </source>
</evidence>
<organism evidence="5 6">
    <name type="scientific">Neobacillus driksii</name>
    <dbReference type="NCBI Taxonomy" id="3035913"/>
    <lineage>
        <taxon>Bacteria</taxon>
        <taxon>Bacillati</taxon>
        <taxon>Bacillota</taxon>
        <taxon>Bacilli</taxon>
        <taxon>Bacillales</taxon>
        <taxon>Bacillaceae</taxon>
        <taxon>Neobacillus</taxon>
    </lineage>
</organism>
<sequence length="345" mass="38749">MVKIKDIADKANVSIATVSNVINNRGRVGEETRKKILKIIDEVNYQPNEIAKSLKLNKTNDIGVIVEDISVFNAPEIINGIHAAAEEKGLSILLTNMGLFKKNGNQYPEISKCKELALPLFNQLVSNQVEGIIYIGIHSRDITGLIPDSKIPIVYTYCYTKNENDYSVNYDDEGASYQITKYLINKGHTQIGLISGLINSVSSYARFQGYQKALSEQMLMFNPQFVKTGDWQYESGYRMTQDLLNQENIPTAIIAMNDLMAAGAIQAIKDNGRQVPNDIAVVGFDNRELSSYISPRLTTMSLPLEEMGKKAMEILDQIRNKYPVNQKKYRLGCQLVERDSVYSLE</sequence>
<dbReference type="Gene3D" id="3.40.50.2300">
    <property type="match status" value="2"/>
</dbReference>
<evidence type="ECO:0000256" key="1">
    <source>
        <dbReference type="ARBA" id="ARBA00023015"/>
    </source>
</evidence>